<name>A0ABD1GDB8_SALDI</name>
<evidence type="ECO:0000313" key="2">
    <source>
        <dbReference type="EMBL" id="KAL1542110.1"/>
    </source>
</evidence>
<dbReference type="AlphaFoldDB" id="A0ABD1GDB8"/>
<comment type="caution">
    <text evidence="2">The sequence shown here is derived from an EMBL/GenBank/DDBJ whole genome shotgun (WGS) entry which is preliminary data.</text>
</comment>
<proteinExistence type="predicted"/>
<protein>
    <submittedName>
        <fullName evidence="2">Uncharacterized protein</fullName>
    </submittedName>
</protein>
<gene>
    <name evidence="2" type="ORF">AAHA92_26246</name>
</gene>
<reference evidence="2 3" key="1">
    <citation type="submission" date="2024-06" db="EMBL/GenBank/DDBJ databases">
        <title>A chromosome level genome sequence of Diviner's sage (Salvia divinorum).</title>
        <authorList>
            <person name="Ford S.A."/>
            <person name="Ro D.-K."/>
            <person name="Ness R.W."/>
            <person name="Phillips M.A."/>
        </authorList>
    </citation>
    <scope>NUCLEOTIDE SEQUENCE [LARGE SCALE GENOMIC DNA]</scope>
    <source>
        <strain evidence="2">SAF-2024a</strain>
        <tissue evidence="2">Leaf</tissue>
    </source>
</reference>
<accession>A0ABD1GDB8</accession>
<evidence type="ECO:0000256" key="1">
    <source>
        <dbReference type="SAM" id="MobiDB-lite"/>
    </source>
</evidence>
<feature type="compositionally biased region" description="Pro residues" evidence="1">
    <location>
        <begin position="279"/>
        <end position="292"/>
    </location>
</feature>
<feature type="compositionally biased region" description="Pro residues" evidence="1">
    <location>
        <begin position="250"/>
        <end position="266"/>
    </location>
</feature>
<dbReference type="Proteomes" id="UP001567538">
    <property type="component" value="Unassembled WGS sequence"/>
</dbReference>
<sequence>METRLIAKPITLVEGSWRVEAIYDLEGLTREEVQIATTYKITIEDGNPSAEKEAQLATNGITTKDGNPTGEELQITTKYGIITEDGYPSGEDVQIATKLGISTKDGNTEMRDNQQDETEACVRSLLRLYGYSDHRTDTQVPFEITGLEGQSGEMQKATMHEIITEDGNPSVEEAQIAANGITIEDGDLAGEEVQIAIKYGITVKDGSPSDIAPNVPPLLPTTAKKINLHELRSRKLLLLPASPETERSTPPLPPTPKLPPSPPSPPSSHTVFTQELAAPPVPGPPSCMPKCY</sequence>
<organism evidence="2 3">
    <name type="scientific">Salvia divinorum</name>
    <name type="common">Maria pastora</name>
    <name type="synonym">Diviner's sage</name>
    <dbReference type="NCBI Taxonomy" id="28513"/>
    <lineage>
        <taxon>Eukaryota</taxon>
        <taxon>Viridiplantae</taxon>
        <taxon>Streptophyta</taxon>
        <taxon>Embryophyta</taxon>
        <taxon>Tracheophyta</taxon>
        <taxon>Spermatophyta</taxon>
        <taxon>Magnoliopsida</taxon>
        <taxon>eudicotyledons</taxon>
        <taxon>Gunneridae</taxon>
        <taxon>Pentapetalae</taxon>
        <taxon>asterids</taxon>
        <taxon>lamiids</taxon>
        <taxon>Lamiales</taxon>
        <taxon>Lamiaceae</taxon>
        <taxon>Nepetoideae</taxon>
        <taxon>Mentheae</taxon>
        <taxon>Salviinae</taxon>
        <taxon>Salvia</taxon>
        <taxon>Salvia subgen. Calosphace</taxon>
    </lineage>
</organism>
<keyword evidence="3" id="KW-1185">Reference proteome</keyword>
<evidence type="ECO:0000313" key="3">
    <source>
        <dbReference type="Proteomes" id="UP001567538"/>
    </source>
</evidence>
<feature type="region of interest" description="Disordered" evidence="1">
    <location>
        <begin position="238"/>
        <end position="292"/>
    </location>
</feature>
<dbReference type="EMBL" id="JBEAFC010000009">
    <property type="protein sequence ID" value="KAL1542110.1"/>
    <property type="molecule type" value="Genomic_DNA"/>
</dbReference>